<name>A0ACB8RMB2_9AGAM</name>
<accession>A0ACB8RMB2</accession>
<dbReference type="Proteomes" id="UP000814033">
    <property type="component" value="Unassembled WGS sequence"/>
</dbReference>
<comment type="caution">
    <text evidence="1">The sequence shown here is derived from an EMBL/GenBank/DDBJ whole genome shotgun (WGS) entry which is preliminary data.</text>
</comment>
<reference evidence="1" key="2">
    <citation type="journal article" date="2022" name="New Phytol.">
        <title>Evolutionary transition to the ectomycorrhizal habit in the genomes of a hyperdiverse lineage of mushroom-forming fungi.</title>
        <authorList>
            <person name="Looney B."/>
            <person name="Miyauchi S."/>
            <person name="Morin E."/>
            <person name="Drula E."/>
            <person name="Courty P.E."/>
            <person name="Kohler A."/>
            <person name="Kuo A."/>
            <person name="LaButti K."/>
            <person name="Pangilinan J."/>
            <person name="Lipzen A."/>
            <person name="Riley R."/>
            <person name="Andreopoulos W."/>
            <person name="He G."/>
            <person name="Johnson J."/>
            <person name="Nolan M."/>
            <person name="Tritt A."/>
            <person name="Barry K.W."/>
            <person name="Grigoriev I.V."/>
            <person name="Nagy L.G."/>
            <person name="Hibbett D."/>
            <person name="Henrissat B."/>
            <person name="Matheny P.B."/>
            <person name="Labbe J."/>
            <person name="Martin F.M."/>
        </authorList>
    </citation>
    <scope>NUCLEOTIDE SEQUENCE</scope>
    <source>
        <strain evidence="1">FP105234-sp</strain>
    </source>
</reference>
<proteinExistence type="predicted"/>
<evidence type="ECO:0000313" key="1">
    <source>
        <dbReference type="EMBL" id="KAI0044776.1"/>
    </source>
</evidence>
<evidence type="ECO:0000313" key="2">
    <source>
        <dbReference type="Proteomes" id="UP000814033"/>
    </source>
</evidence>
<organism evidence="1 2">
    <name type="scientific">Auriscalpium vulgare</name>
    <dbReference type="NCBI Taxonomy" id="40419"/>
    <lineage>
        <taxon>Eukaryota</taxon>
        <taxon>Fungi</taxon>
        <taxon>Dikarya</taxon>
        <taxon>Basidiomycota</taxon>
        <taxon>Agaricomycotina</taxon>
        <taxon>Agaricomycetes</taxon>
        <taxon>Russulales</taxon>
        <taxon>Auriscalpiaceae</taxon>
        <taxon>Auriscalpium</taxon>
    </lineage>
</organism>
<gene>
    <name evidence="1" type="ORF">FA95DRAFT_1574231</name>
</gene>
<keyword evidence="2" id="KW-1185">Reference proteome</keyword>
<sequence>MAPVDSEWSFNMRSHQCLSDSDSDTSPPHSPSSAMLSDDTRQFLDLDLSSREDSAVYKPNPWSIAKVNAASRPAPAPAQPKPATTRCDKQRKQPTGIIADMLRKQAQQPSAPEGTGLKPGVPPPRHLSQNNRSIKGAPNEARRARPPSTSNQNKGKTAPPSGLPAPSRSTQAQSFQLASSQARLAAPCARNDADRGLAVSSSNAPTSSMTGLHSAGDRLPDCLDLKPDVGTSTDEHKANTHILTYNVHITNQPSVFCG</sequence>
<dbReference type="EMBL" id="MU275971">
    <property type="protein sequence ID" value="KAI0044776.1"/>
    <property type="molecule type" value="Genomic_DNA"/>
</dbReference>
<reference evidence="1" key="1">
    <citation type="submission" date="2021-02" db="EMBL/GenBank/DDBJ databases">
        <authorList>
            <consortium name="DOE Joint Genome Institute"/>
            <person name="Ahrendt S."/>
            <person name="Looney B.P."/>
            <person name="Miyauchi S."/>
            <person name="Morin E."/>
            <person name="Drula E."/>
            <person name="Courty P.E."/>
            <person name="Chicoki N."/>
            <person name="Fauchery L."/>
            <person name="Kohler A."/>
            <person name="Kuo A."/>
            <person name="Labutti K."/>
            <person name="Pangilinan J."/>
            <person name="Lipzen A."/>
            <person name="Riley R."/>
            <person name="Andreopoulos W."/>
            <person name="He G."/>
            <person name="Johnson J."/>
            <person name="Barry K.W."/>
            <person name="Grigoriev I.V."/>
            <person name="Nagy L."/>
            <person name="Hibbett D."/>
            <person name="Henrissat B."/>
            <person name="Matheny P.B."/>
            <person name="Labbe J."/>
            <person name="Martin F."/>
        </authorList>
    </citation>
    <scope>NUCLEOTIDE SEQUENCE</scope>
    <source>
        <strain evidence="1">FP105234-sp</strain>
    </source>
</reference>
<protein>
    <submittedName>
        <fullName evidence="1">Uncharacterized protein</fullName>
    </submittedName>
</protein>